<evidence type="ECO:0000256" key="3">
    <source>
        <dbReference type="ARBA" id="ARBA00023027"/>
    </source>
</evidence>
<keyword evidence="2 4" id="KW-0560">Oxidoreductase</keyword>
<dbReference type="PROSITE" id="PS00070">
    <property type="entry name" value="ALDEHYDE_DEHYDR_CYS"/>
    <property type="match status" value="1"/>
</dbReference>
<sequence>MTSEPEKTFARQKAVHRAVPVVSLDIRLDRLNRLATALLASEARLITAMSDDFSHRPAMESRLYDIDLVIGEIRHAKRHLKRWMRTRRAPVPLIYKPARAEIRPQPLGVVGIISPWNFPVQLALAPMVAALAAGNRVMLKPSELTPRTSEELASLIEDTFTEEEVATITGGPEVAAAFSALPFDHLFFTGSTAVGRKVAEAAARNLTPVTLELGGKSPAVIMPGADLDKTGRRIAWGKAMNAGQVCIAPDYVLVPRKKMLPMADAIMGAFMRFFPQGPDSPDYAAIVSDRHLARLDAMVKEAEARGAKILRLEGDIGNARKFTPTVVLDPPADIALMQEEIFGPILPLIPYDDPQEALDFVAARDHPLALYVFSEDKDEQNLWLDRSISGGVTVNDTAIHVGFGTLPFGGIGTSGQGAYHGRAGFETFSHLKPVVRQAKWNGMAMAEPPFRGWRKRALGMMRKLM</sequence>
<dbReference type="Gene3D" id="3.40.605.10">
    <property type="entry name" value="Aldehyde Dehydrogenase, Chain A, domain 1"/>
    <property type="match status" value="1"/>
</dbReference>
<dbReference type="AlphaFoldDB" id="A0A2T5HS47"/>
<dbReference type="RefSeq" id="WP_107815744.1">
    <property type="nucleotide sequence ID" value="NZ_QAOH01000004.1"/>
</dbReference>
<name>A0A2T5HS47_9RHOB</name>
<dbReference type="InterPro" id="IPR016161">
    <property type="entry name" value="Ald_DH/histidinol_DH"/>
</dbReference>
<comment type="caution">
    <text evidence="9">The sequence shown here is derived from an EMBL/GenBank/DDBJ whole genome shotgun (WGS) entry which is preliminary data.</text>
</comment>
<evidence type="ECO:0000256" key="5">
    <source>
        <dbReference type="PIRSR" id="PIRSR036492-1"/>
    </source>
</evidence>
<keyword evidence="3" id="KW-0520">NAD</keyword>
<feature type="domain" description="Aldehyde dehydrogenase" evidence="8">
    <location>
        <begin position="15"/>
        <end position="433"/>
    </location>
</feature>
<dbReference type="CDD" id="cd07133">
    <property type="entry name" value="ALDH_CALDH_CalB"/>
    <property type="match status" value="1"/>
</dbReference>
<dbReference type="OrthoDB" id="9812625at2"/>
<dbReference type="EMBL" id="QAOH01000004">
    <property type="protein sequence ID" value="PTQ74399.1"/>
    <property type="molecule type" value="Genomic_DNA"/>
</dbReference>
<dbReference type="InterPro" id="IPR029510">
    <property type="entry name" value="Ald_DH_CS_GLU"/>
</dbReference>
<dbReference type="Gene3D" id="3.40.309.10">
    <property type="entry name" value="Aldehyde Dehydrogenase, Chain A, domain 2"/>
    <property type="match status" value="1"/>
</dbReference>
<evidence type="ECO:0000313" key="10">
    <source>
        <dbReference type="Proteomes" id="UP000244077"/>
    </source>
</evidence>
<evidence type="ECO:0000256" key="7">
    <source>
        <dbReference type="RuleBase" id="RU003345"/>
    </source>
</evidence>
<evidence type="ECO:0000313" key="9">
    <source>
        <dbReference type="EMBL" id="PTQ74399.1"/>
    </source>
</evidence>
<feature type="active site" evidence="5">
    <location>
        <position position="246"/>
    </location>
</feature>
<comment type="similarity">
    <text evidence="1 4 7">Belongs to the aldehyde dehydrogenase family.</text>
</comment>
<evidence type="ECO:0000259" key="8">
    <source>
        <dbReference type="Pfam" id="PF00171"/>
    </source>
</evidence>
<feature type="active site" evidence="5 6">
    <location>
        <position position="212"/>
    </location>
</feature>
<evidence type="ECO:0000256" key="2">
    <source>
        <dbReference type="ARBA" id="ARBA00023002"/>
    </source>
</evidence>
<dbReference type="SUPFAM" id="SSF53720">
    <property type="entry name" value="ALDH-like"/>
    <property type="match status" value="1"/>
</dbReference>
<dbReference type="PROSITE" id="PS00687">
    <property type="entry name" value="ALDEHYDE_DEHYDR_GLU"/>
    <property type="match status" value="1"/>
</dbReference>
<dbReference type="GO" id="GO:0005737">
    <property type="term" value="C:cytoplasm"/>
    <property type="evidence" value="ECO:0007669"/>
    <property type="project" value="TreeGrafter"/>
</dbReference>
<keyword evidence="10" id="KW-1185">Reference proteome</keyword>
<dbReference type="InterPro" id="IPR016162">
    <property type="entry name" value="Ald_DH_N"/>
</dbReference>
<protein>
    <recommendedName>
        <fullName evidence="4">Aldehyde dehydrogenase</fullName>
    </recommendedName>
</protein>
<dbReference type="Proteomes" id="UP000244077">
    <property type="component" value="Unassembled WGS sequence"/>
</dbReference>
<reference evidence="9 10" key="1">
    <citation type="submission" date="2018-04" db="EMBL/GenBank/DDBJ databases">
        <title>Genomic Encyclopedia of Archaeal and Bacterial Type Strains, Phase II (KMG-II): from individual species to whole genera.</title>
        <authorList>
            <person name="Goeker M."/>
        </authorList>
    </citation>
    <scope>NUCLEOTIDE SEQUENCE [LARGE SCALE GENOMIC DNA]</scope>
    <source>
        <strain evidence="9 10">DSM 100434</strain>
    </source>
</reference>
<proteinExistence type="inferred from homology"/>
<dbReference type="Pfam" id="PF00171">
    <property type="entry name" value="Aldedh"/>
    <property type="match status" value="1"/>
</dbReference>
<dbReference type="InterPro" id="IPR012394">
    <property type="entry name" value="Aldehyde_DH_NAD(P)"/>
</dbReference>
<accession>A0A2T5HS47</accession>
<organism evidence="9 10">
    <name type="scientific">Celeribacter persicus</name>
    <dbReference type="NCBI Taxonomy" id="1651082"/>
    <lineage>
        <taxon>Bacteria</taxon>
        <taxon>Pseudomonadati</taxon>
        <taxon>Pseudomonadota</taxon>
        <taxon>Alphaproteobacteria</taxon>
        <taxon>Rhodobacterales</taxon>
        <taxon>Roseobacteraceae</taxon>
        <taxon>Celeribacter</taxon>
    </lineage>
</organism>
<evidence type="ECO:0000256" key="4">
    <source>
        <dbReference type="PIRNR" id="PIRNR036492"/>
    </source>
</evidence>
<gene>
    <name evidence="9" type="ORF">C8N42_10443</name>
</gene>
<dbReference type="PANTHER" id="PTHR43570">
    <property type="entry name" value="ALDEHYDE DEHYDROGENASE"/>
    <property type="match status" value="1"/>
</dbReference>
<dbReference type="InterPro" id="IPR016160">
    <property type="entry name" value="Ald_DH_CS_CYS"/>
</dbReference>
<dbReference type="InterPro" id="IPR016163">
    <property type="entry name" value="Ald_DH_C"/>
</dbReference>
<dbReference type="InterPro" id="IPR015590">
    <property type="entry name" value="Aldehyde_DH_dom"/>
</dbReference>
<evidence type="ECO:0000256" key="1">
    <source>
        <dbReference type="ARBA" id="ARBA00009986"/>
    </source>
</evidence>
<dbReference type="PIRSF" id="PIRSF036492">
    <property type="entry name" value="ALDH"/>
    <property type="match status" value="1"/>
</dbReference>
<dbReference type="GO" id="GO:0006081">
    <property type="term" value="P:aldehyde metabolic process"/>
    <property type="evidence" value="ECO:0007669"/>
    <property type="project" value="InterPro"/>
</dbReference>
<dbReference type="GO" id="GO:0004029">
    <property type="term" value="F:aldehyde dehydrogenase (NAD+) activity"/>
    <property type="evidence" value="ECO:0007669"/>
    <property type="project" value="TreeGrafter"/>
</dbReference>
<evidence type="ECO:0000256" key="6">
    <source>
        <dbReference type="PROSITE-ProRule" id="PRU10007"/>
    </source>
</evidence>
<dbReference type="PANTHER" id="PTHR43570:SF20">
    <property type="entry name" value="ALDEHYDE DEHYDROGENASE ALDX-RELATED"/>
    <property type="match status" value="1"/>
</dbReference>